<organism evidence="2 3">
    <name type="scientific">Paludibacterium paludis</name>
    <dbReference type="NCBI Taxonomy" id="1225769"/>
    <lineage>
        <taxon>Bacteria</taxon>
        <taxon>Pseudomonadati</taxon>
        <taxon>Pseudomonadota</taxon>
        <taxon>Betaproteobacteria</taxon>
        <taxon>Neisseriales</taxon>
        <taxon>Chromobacteriaceae</taxon>
        <taxon>Paludibacterium</taxon>
    </lineage>
</organism>
<proteinExistence type="predicted"/>
<evidence type="ECO:0000313" key="3">
    <source>
        <dbReference type="Proteomes" id="UP000645257"/>
    </source>
</evidence>
<comment type="caution">
    <text evidence="2">The sequence shown here is derived from an EMBL/GenBank/DDBJ whole genome shotgun (WGS) entry which is preliminary data.</text>
</comment>
<gene>
    <name evidence="2" type="ORF">GCM10011289_06180</name>
</gene>
<dbReference type="InterPro" id="IPR036388">
    <property type="entry name" value="WH-like_DNA-bd_sf"/>
</dbReference>
<dbReference type="InterPro" id="IPR013249">
    <property type="entry name" value="RNA_pol_sigma70_r4_t2"/>
</dbReference>
<sequence length="81" mass="8961">MKLAEFNRLVDSLGLNPRAREAVRLMEIEGMTCRSAACQLDISLSTVSRAHSRFCRAACTCAALIPLLHAGHARQRARPLR</sequence>
<reference evidence="2" key="1">
    <citation type="journal article" date="2014" name="Int. J. Syst. Evol. Microbiol.">
        <title>Complete genome sequence of Corynebacterium casei LMG S-19264T (=DSM 44701T), isolated from a smear-ripened cheese.</title>
        <authorList>
            <consortium name="US DOE Joint Genome Institute (JGI-PGF)"/>
            <person name="Walter F."/>
            <person name="Albersmeier A."/>
            <person name="Kalinowski J."/>
            <person name="Ruckert C."/>
        </authorList>
    </citation>
    <scope>NUCLEOTIDE SEQUENCE</scope>
    <source>
        <strain evidence="2">KCTC 32182</strain>
    </source>
</reference>
<protein>
    <recommendedName>
        <fullName evidence="1">RNA polymerase sigma factor 70 region 4 type 2 domain-containing protein</fullName>
    </recommendedName>
</protein>
<dbReference type="AlphaFoldDB" id="A0A918NY71"/>
<evidence type="ECO:0000259" key="1">
    <source>
        <dbReference type="Pfam" id="PF08281"/>
    </source>
</evidence>
<evidence type="ECO:0000313" key="2">
    <source>
        <dbReference type="EMBL" id="GGY06438.1"/>
    </source>
</evidence>
<dbReference type="RefSeq" id="WP_189531087.1">
    <property type="nucleotide sequence ID" value="NZ_BMYX01000002.1"/>
</dbReference>
<dbReference type="Pfam" id="PF08281">
    <property type="entry name" value="Sigma70_r4_2"/>
    <property type="match status" value="1"/>
</dbReference>
<accession>A0A918NY71</accession>
<dbReference type="Gene3D" id="1.10.10.10">
    <property type="entry name" value="Winged helix-like DNA-binding domain superfamily/Winged helix DNA-binding domain"/>
    <property type="match status" value="1"/>
</dbReference>
<reference evidence="2" key="2">
    <citation type="submission" date="2020-09" db="EMBL/GenBank/DDBJ databases">
        <authorList>
            <person name="Sun Q."/>
            <person name="Kim S."/>
        </authorList>
    </citation>
    <scope>NUCLEOTIDE SEQUENCE</scope>
    <source>
        <strain evidence="2">KCTC 32182</strain>
    </source>
</reference>
<dbReference type="GO" id="GO:0006352">
    <property type="term" value="P:DNA-templated transcription initiation"/>
    <property type="evidence" value="ECO:0007669"/>
    <property type="project" value="InterPro"/>
</dbReference>
<dbReference type="InterPro" id="IPR013324">
    <property type="entry name" value="RNA_pol_sigma_r3/r4-like"/>
</dbReference>
<feature type="domain" description="RNA polymerase sigma factor 70 region 4 type 2" evidence="1">
    <location>
        <begin position="15"/>
        <end position="53"/>
    </location>
</feature>
<name>A0A918NY71_9NEIS</name>
<dbReference type="SUPFAM" id="SSF88659">
    <property type="entry name" value="Sigma3 and sigma4 domains of RNA polymerase sigma factors"/>
    <property type="match status" value="1"/>
</dbReference>
<keyword evidence="3" id="KW-1185">Reference proteome</keyword>
<dbReference type="GO" id="GO:0016987">
    <property type="term" value="F:sigma factor activity"/>
    <property type="evidence" value="ECO:0007669"/>
    <property type="project" value="InterPro"/>
</dbReference>
<dbReference type="Proteomes" id="UP000645257">
    <property type="component" value="Unassembled WGS sequence"/>
</dbReference>
<dbReference type="EMBL" id="BMYX01000002">
    <property type="protein sequence ID" value="GGY06438.1"/>
    <property type="molecule type" value="Genomic_DNA"/>
</dbReference>
<dbReference type="GO" id="GO:0003677">
    <property type="term" value="F:DNA binding"/>
    <property type="evidence" value="ECO:0007669"/>
    <property type="project" value="InterPro"/>
</dbReference>